<dbReference type="PANTHER" id="PTHR30055:SF146">
    <property type="entry name" value="HTH-TYPE TRANSCRIPTIONAL DUAL REGULATOR CECR"/>
    <property type="match status" value="1"/>
</dbReference>
<dbReference type="Gene3D" id="1.10.357.10">
    <property type="entry name" value="Tetracycline Repressor, domain 2"/>
    <property type="match status" value="1"/>
</dbReference>
<dbReference type="InterPro" id="IPR050109">
    <property type="entry name" value="HTH-type_TetR-like_transc_reg"/>
</dbReference>
<organism evidence="4 5">
    <name type="scientific">Pseudooceanicola nitratireducens</name>
    <dbReference type="NCBI Taxonomy" id="517719"/>
    <lineage>
        <taxon>Bacteria</taxon>
        <taxon>Pseudomonadati</taxon>
        <taxon>Pseudomonadota</taxon>
        <taxon>Alphaproteobacteria</taxon>
        <taxon>Rhodobacterales</taxon>
        <taxon>Paracoccaceae</taxon>
        <taxon>Pseudooceanicola</taxon>
    </lineage>
</organism>
<dbReference type="AlphaFoldDB" id="A0A1I1HYH8"/>
<dbReference type="GO" id="GO:0000976">
    <property type="term" value="F:transcription cis-regulatory region binding"/>
    <property type="evidence" value="ECO:0007669"/>
    <property type="project" value="TreeGrafter"/>
</dbReference>
<dbReference type="InterPro" id="IPR009057">
    <property type="entry name" value="Homeodomain-like_sf"/>
</dbReference>
<dbReference type="Pfam" id="PF14246">
    <property type="entry name" value="TetR_C_7"/>
    <property type="match status" value="1"/>
</dbReference>
<dbReference type="SUPFAM" id="SSF48498">
    <property type="entry name" value="Tetracyclin repressor-like, C-terminal domain"/>
    <property type="match status" value="1"/>
</dbReference>
<sequence>MKQDKRARRADEIEAAAYAVLEEKGYAGLTMLAVARAAKASNETLYRWYGDKTGLFRALILGNVTAVQATLDQAQGQSPMTTLRAFGPALLAMLLGPRAVALNRAAAADPTGDLGRTLSESGRDTVGPWLGRVIARGIEDGSLPRADVSEMIETYFALLIGDTQIRRVTGAMEEPDADWIADRAERALTRTIALFQAAQANSDLDSAGHRP</sequence>
<evidence type="ECO:0000313" key="5">
    <source>
        <dbReference type="Proteomes" id="UP000231644"/>
    </source>
</evidence>
<dbReference type="STRING" id="517719.SAMN05421762_0355"/>
<dbReference type="EMBL" id="FOLX01000001">
    <property type="protein sequence ID" value="SFC26503.1"/>
    <property type="molecule type" value="Genomic_DNA"/>
</dbReference>
<reference evidence="4 5" key="1">
    <citation type="submission" date="2016-10" db="EMBL/GenBank/DDBJ databases">
        <authorList>
            <person name="de Groot N.N."/>
        </authorList>
    </citation>
    <scope>NUCLEOTIDE SEQUENCE [LARGE SCALE GENOMIC DNA]</scope>
    <source>
        <strain evidence="4 5">DSM 29619</strain>
    </source>
</reference>
<feature type="domain" description="HTH tetR-type" evidence="3">
    <location>
        <begin position="7"/>
        <end position="67"/>
    </location>
</feature>
<dbReference type="Proteomes" id="UP000231644">
    <property type="component" value="Unassembled WGS sequence"/>
</dbReference>
<protein>
    <submittedName>
        <fullName evidence="4">Transcriptional regulator, TetR family</fullName>
    </submittedName>
</protein>
<dbReference type="InterPro" id="IPR001647">
    <property type="entry name" value="HTH_TetR"/>
</dbReference>
<dbReference type="OrthoDB" id="7914379at2"/>
<dbReference type="PROSITE" id="PS50977">
    <property type="entry name" value="HTH_TETR_2"/>
    <property type="match status" value="1"/>
</dbReference>
<dbReference type="PANTHER" id="PTHR30055">
    <property type="entry name" value="HTH-TYPE TRANSCRIPTIONAL REGULATOR RUTR"/>
    <property type="match status" value="1"/>
</dbReference>
<accession>A0A1I1HYH8</accession>
<proteinExistence type="predicted"/>
<keyword evidence="1 2" id="KW-0238">DNA-binding</keyword>
<dbReference type="GO" id="GO:0003700">
    <property type="term" value="F:DNA-binding transcription factor activity"/>
    <property type="evidence" value="ECO:0007669"/>
    <property type="project" value="TreeGrafter"/>
</dbReference>
<dbReference type="Pfam" id="PF00440">
    <property type="entry name" value="TetR_N"/>
    <property type="match status" value="1"/>
</dbReference>
<keyword evidence="5" id="KW-1185">Reference proteome</keyword>
<dbReference type="SUPFAM" id="SSF46689">
    <property type="entry name" value="Homeodomain-like"/>
    <property type="match status" value="1"/>
</dbReference>
<dbReference type="InterPro" id="IPR039536">
    <property type="entry name" value="TetR_C_Proteobacteria"/>
</dbReference>
<evidence type="ECO:0000313" key="4">
    <source>
        <dbReference type="EMBL" id="SFC26503.1"/>
    </source>
</evidence>
<dbReference type="InterPro" id="IPR036271">
    <property type="entry name" value="Tet_transcr_reg_TetR-rel_C_sf"/>
</dbReference>
<evidence type="ECO:0000256" key="1">
    <source>
        <dbReference type="ARBA" id="ARBA00023125"/>
    </source>
</evidence>
<evidence type="ECO:0000259" key="3">
    <source>
        <dbReference type="PROSITE" id="PS50977"/>
    </source>
</evidence>
<feature type="DNA-binding region" description="H-T-H motif" evidence="2">
    <location>
        <begin position="30"/>
        <end position="49"/>
    </location>
</feature>
<dbReference type="RefSeq" id="WP_093449607.1">
    <property type="nucleotide sequence ID" value="NZ_FNZG01000002.1"/>
</dbReference>
<evidence type="ECO:0000256" key="2">
    <source>
        <dbReference type="PROSITE-ProRule" id="PRU00335"/>
    </source>
</evidence>
<gene>
    <name evidence="4" type="ORF">SAMN05421762_0355</name>
</gene>
<name>A0A1I1HYH8_9RHOB</name>
<dbReference type="Gene3D" id="1.10.10.60">
    <property type="entry name" value="Homeodomain-like"/>
    <property type="match status" value="1"/>
</dbReference>